<comment type="caution">
    <text evidence="1">The sequence shown here is derived from an EMBL/GenBank/DDBJ whole genome shotgun (WGS) entry which is preliminary data.</text>
</comment>
<name>A0A2K3LDV1_TRIPR</name>
<reference evidence="1 2" key="1">
    <citation type="journal article" date="2014" name="Am. J. Bot.">
        <title>Genome assembly and annotation for red clover (Trifolium pratense; Fabaceae).</title>
        <authorList>
            <person name="Istvanek J."/>
            <person name="Jaros M."/>
            <person name="Krenek A."/>
            <person name="Repkova J."/>
        </authorList>
    </citation>
    <scope>NUCLEOTIDE SEQUENCE [LARGE SCALE GENOMIC DNA]</scope>
    <source>
        <strain evidence="2">cv. Tatra</strain>
        <tissue evidence="1">Young leaves</tissue>
    </source>
</reference>
<proteinExistence type="predicted"/>
<evidence type="ECO:0000313" key="1">
    <source>
        <dbReference type="EMBL" id="PNX76713.1"/>
    </source>
</evidence>
<protein>
    <submittedName>
        <fullName evidence="1">Uncharacterized protein</fullName>
    </submittedName>
</protein>
<reference evidence="1 2" key="2">
    <citation type="journal article" date="2017" name="Front. Plant Sci.">
        <title>Gene Classification and Mining of Molecular Markers Useful in Red Clover (Trifolium pratense) Breeding.</title>
        <authorList>
            <person name="Istvanek J."/>
            <person name="Dluhosova J."/>
            <person name="Dluhos P."/>
            <person name="Patkova L."/>
            <person name="Nedelnik J."/>
            <person name="Repkova J."/>
        </authorList>
    </citation>
    <scope>NUCLEOTIDE SEQUENCE [LARGE SCALE GENOMIC DNA]</scope>
    <source>
        <strain evidence="2">cv. Tatra</strain>
        <tissue evidence="1">Young leaves</tissue>
    </source>
</reference>
<gene>
    <name evidence="1" type="ORF">L195_g032671</name>
</gene>
<dbReference type="AlphaFoldDB" id="A0A2K3LDV1"/>
<sequence length="110" mass="12299">MCNTSRDPNKGKEKVNGEPVVKTMEIHNKRKAIVQLNLMLKQRNQRVSTIVMLLAASSNFDAGNLLGELQHIPHIDEVINKADQDIVSPQIIVPEIDYGSVSKIDLTLRL</sequence>
<dbReference type="Proteomes" id="UP000236291">
    <property type="component" value="Unassembled WGS sequence"/>
</dbReference>
<organism evidence="1 2">
    <name type="scientific">Trifolium pratense</name>
    <name type="common">Red clover</name>
    <dbReference type="NCBI Taxonomy" id="57577"/>
    <lineage>
        <taxon>Eukaryota</taxon>
        <taxon>Viridiplantae</taxon>
        <taxon>Streptophyta</taxon>
        <taxon>Embryophyta</taxon>
        <taxon>Tracheophyta</taxon>
        <taxon>Spermatophyta</taxon>
        <taxon>Magnoliopsida</taxon>
        <taxon>eudicotyledons</taxon>
        <taxon>Gunneridae</taxon>
        <taxon>Pentapetalae</taxon>
        <taxon>rosids</taxon>
        <taxon>fabids</taxon>
        <taxon>Fabales</taxon>
        <taxon>Fabaceae</taxon>
        <taxon>Papilionoideae</taxon>
        <taxon>50 kb inversion clade</taxon>
        <taxon>NPAAA clade</taxon>
        <taxon>Hologalegina</taxon>
        <taxon>IRL clade</taxon>
        <taxon>Trifolieae</taxon>
        <taxon>Trifolium</taxon>
    </lineage>
</organism>
<dbReference type="EMBL" id="ASHM01031145">
    <property type="protein sequence ID" value="PNX76713.1"/>
    <property type="molecule type" value="Genomic_DNA"/>
</dbReference>
<accession>A0A2K3LDV1</accession>
<evidence type="ECO:0000313" key="2">
    <source>
        <dbReference type="Proteomes" id="UP000236291"/>
    </source>
</evidence>